<gene>
    <name evidence="4" type="ORF">WJX73_007374</name>
</gene>
<dbReference type="SUPFAM" id="SSF56112">
    <property type="entry name" value="Protein kinase-like (PK-like)"/>
    <property type="match status" value="1"/>
</dbReference>
<reference evidence="4 5" key="1">
    <citation type="journal article" date="2024" name="Nat. Commun.">
        <title>Phylogenomics reveals the evolutionary origins of lichenization in chlorophyte algae.</title>
        <authorList>
            <person name="Puginier C."/>
            <person name="Libourel C."/>
            <person name="Otte J."/>
            <person name="Skaloud P."/>
            <person name="Haon M."/>
            <person name="Grisel S."/>
            <person name="Petersen M."/>
            <person name="Berrin J.G."/>
            <person name="Delaux P.M."/>
            <person name="Dal Grande F."/>
            <person name="Keller J."/>
        </authorList>
    </citation>
    <scope>NUCLEOTIDE SEQUENCE [LARGE SCALE GENOMIC DNA]</scope>
    <source>
        <strain evidence="4 5">SAG 2036</strain>
    </source>
</reference>
<sequence>MQAVSQEPLAGHPRYRPLRDLNSGTFGFVQLALDTKTNEEVAIKFLERGANVSKSVLREILNHRLCIVHPHIVQFREVCLTDLHLCIVMEFARGGDAFEYVLSNKAQVHGEGIPEASARWLFIQLMVAVQFCHELGIANRDVKLENMLLDGKKPIPNVKLCDFGYAKNEFIDSRPKTVSGTPDYIAPEVLMHDQYDGKIADIWSCGVVLYVMLTGVLPFAKRGDNRTNNLIRLQQMFPRIVAADFHTPNHVSPSCKNLLSCMLTADPNARITIAQVLDHPWVEEGMPEGMKSLNERLLQELAPTCLQSVDEIENLVTLATQPAQPGWAAHQGFPQPPPG</sequence>
<accession>A0AAW1NLE8</accession>
<evidence type="ECO:0000313" key="4">
    <source>
        <dbReference type="EMBL" id="KAK9790565.1"/>
    </source>
</evidence>
<evidence type="ECO:0000256" key="1">
    <source>
        <dbReference type="ARBA" id="ARBA00022741"/>
    </source>
</evidence>
<dbReference type="InterPro" id="IPR011009">
    <property type="entry name" value="Kinase-like_dom_sf"/>
</dbReference>
<dbReference type="GO" id="GO:0004674">
    <property type="term" value="F:protein serine/threonine kinase activity"/>
    <property type="evidence" value="ECO:0007669"/>
    <property type="project" value="TreeGrafter"/>
</dbReference>
<dbReference type="GO" id="GO:0035556">
    <property type="term" value="P:intracellular signal transduction"/>
    <property type="evidence" value="ECO:0007669"/>
    <property type="project" value="TreeGrafter"/>
</dbReference>
<name>A0AAW1NLE8_9CHLO</name>
<keyword evidence="2" id="KW-0067">ATP-binding</keyword>
<dbReference type="GO" id="GO:0005524">
    <property type="term" value="F:ATP binding"/>
    <property type="evidence" value="ECO:0007669"/>
    <property type="project" value="UniProtKB-KW"/>
</dbReference>
<dbReference type="PROSITE" id="PS50011">
    <property type="entry name" value="PROTEIN_KINASE_DOM"/>
    <property type="match status" value="1"/>
</dbReference>
<comment type="caution">
    <text evidence="4">The sequence shown here is derived from an EMBL/GenBank/DDBJ whole genome shotgun (WGS) entry which is preliminary data.</text>
</comment>
<evidence type="ECO:0000256" key="2">
    <source>
        <dbReference type="ARBA" id="ARBA00022840"/>
    </source>
</evidence>
<keyword evidence="5" id="KW-1185">Reference proteome</keyword>
<proteinExistence type="predicted"/>
<dbReference type="FunFam" id="1.10.510.10:FF:000571">
    <property type="entry name" value="Maternal embryonic leucine zipper kinase"/>
    <property type="match status" value="1"/>
</dbReference>
<dbReference type="AlphaFoldDB" id="A0AAW1NLE8"/>
<dbReference type="PANTHER" id="PTHR24346:SF92">
    <property type="entry name" value="SNF1-RELATED PROTEIN KINASE 2.6"/>
    <property type="match status" value="1"/>
</dbReference>
<dbReference type="Proteomes" id="UP001465755">
    <property type="component" value="Unassembled WGS sequence"/>
</dbReference>
<evidence type="ECO:0000313" key="5">
    <source>
        <dbReference type="Proteomes" id="UP001465755"/>
    </source>
</evidence>
<dbReference type="InterPro" id="IPR000719">
    <property type="entry name" value="Prot_kinase_dom"/>
</dbReference>
<dbReference type="SMART" id="SM00220">
    <property type="entry name" value="S_TKc"/>
    <property type="match status" value="1"/>
</dbReference>
<dbReference type="EMBL" id="JALJOQ010000190">
    <property type="protein sequence ID" value="KAK9790565.1"/>
    <property type="molecule type" value="Genomic_DNA"/>
</dbReference>
<keyword evidence="1" id="KW-0547">Nucleotide-binding</keyword>
<dbReference type="GO" id="GO:0005737">
    <property type="term" value="C:cytoplasm"/>
    <property type="evidence" value="ECO:0007669"/>
    <property type="project" value="TreeGrafter"/>
</dbReference>
<dbReference type="Pfam" id="PF00069">
    <property type="entry name" value="Pkinase"/>
    <property type="match status" value="1"/>
</dbReference>
<feature type="domain" description="Protein kinase" evidence="3">
    <location>
        <begin position="15"/>
        <end position="282"/>
    </location>
</feature>
<evidence type="ECO:0000259" key="3">
    <source>
        <dbReference type="PROSITE" id="PS50011"/>
    </source>
</evidence>
<dbReference type="Gene3D" id="1.10.510.10">
    <property type="entry name" value="Transferase(Phosphotransferase) domain 1"/>
    <property type="match status" value="1"/>
</dbReference>
<dbReference type="PANTHER" id="PTHR24346">
    <property type="entry name" value="MAP/MICROTUBULE AFFINITY-REGULATING KINASE"/>
    <property type="match status" value="1"/>
</dbReference>
<organism evidence="4 5">
    <name type="scientific">Symbiochloris irregularis</name>
    <dbReference type="NCBI Taxonomy" id="706552"/>
    <lineage>
        <taxon>Eukaryota</taxon>
        <taxon>Viridiplantae</taxon>
        <taxon>Chlorophyta</taxon>
        <taxon>core chlorophytes</taxon>
        <taxon>Trebouxiophyceae</taxon>
        <taxon>Trebouxiales</taxon>
        <taxon>Trebouxiaceae</taxon>
        <taxon>Symbiochloris</taxon>
    </lineage>
</organism>
<protein>
    <recommendedName>
        <fullName evidence="3">Protein kinase domain-containing protein</fullName>
    </recommendedName>
</protein>
<dbReference type="CDD" id="cd14003">
    <property type="entry name" value="STKc_AMPK-like"/>
    <property type="match status" value="1"/>
</dbReference>